<feature type="coiled-coil region" evidence="1">
    <location>
        <begin position="739"/>
        <end position="789"/>
    </location>
</feature>
<feature type="domain" description="HTH luxR-type" evidence="3">
    <location>
        <begin position="865"/>
        <end position="922"/>
    </location>
</feature>
<dbReference type="Pfam" id="PF00196">
    <property type="entry name" value="GerE"/>
    <property type="match status" value="1"/>
</dbReference>
<keyword evidence="2" id="KW-0812">Transmembrane</keyword>
<dbReference type="InterPro" id="IPR013783">
    <property type="entry name" value="Ig-like_fold"/>
</dbReference>
<evidence type="ECO:0000256" key="1">
    <source>
        <dbReference type="SAM" id="Coils"/>
    </source>
</evidence>
<dbReference type="Gene3D" id="1.10.10.10">
    <property type="entry name" value="Winged helix-like DNA-binding domain superfamily/Winged helix DNA-binding domain"/>
    <property type="match status" value="1"/>
</dbReference>
<dbReference type="InterPro" id="IPR036388">
    <property type="entry name" value="WH-like_DNA-bd_sf"/>
</dbReference>
<keyword evidence="1" id="KW-0175">Coiled coil</keyword>
<sequence>MYRFLFLIFLGYYGFAQSIISKALPHITHYDTKEMGFNAQSWDIDQDNNGLIYVANGDQILIFDGTQWKSTGTGFDVINRSLFVKNKDSIYFGADGQCGLLINKKYSDYEVVSLTTNNKDVVAHLEEYWRTHYIKNEVVFQTFRNLYVNHGNLITKIPAPYRFKWSYVVNDKLFVNDLKYGVFVLDQTNLLPVASDQNLNEHIIGITSIKDKLVVITDTQGLFEVDNEKLIPLDFPNIEKIKKAQIFSFSKLRDGQIALGTVSNGLYVLNPETGETFNINKKSGLQNNTILSIYQDKEDNLWLGLDYGIDYVKLNSPLTYFYDYYGELGTTYAVFKKKNHTYLGTNQGFYVTDNTSVNTEFELLLNGQVWNIEKVDEDIFVGHDKGAYLVKGKTLIRLGEDLGAWNFKKIKEPYQQAPFIVSGNYNGVSLYQNDNGNWNANRLNGFEKSARYLEVDLNNNIWVALRSEGVFRFELNYKTKSLEKKAFYPLKDFAGQTLSMSKVDNKIVITSNFNSYTYNYKKDAFDIVKIGKQKGDAPRIFKRNKEIWYVDDNNVTIEGENGLVEFHELKDQLIPGVLNIFALDKEHEIIPVFNGYSMYYKNQKTTSENSENDLLVRDFTSVNSSKLYFEGSEIPFSDNDLKINYSLPVYANEILYQTKFNDQEWSNWTTKTEQTLFNIKEGSYVFDMRAKYNGKIKEASLSFVINPPIYRTSWAYFLYILLFFGLIMAMVSFNRYKMRKQETMLLEQKAEKLKKQEEKHRSQKLEQERKIIELNNSKLQDEIKAKSRELTQIAYVNLNKNKILKKIRDRIVKIQRSSEQKLPTNKYNELLRLVEYYITDKESKLFEINFDKSHQEFYEKLSKSYPNLTSKDLRLCAYLKMNLSSKEIAPLLGISSQSVDVSRHRLRKKLNLDSKDNLTNILISLK</sequence>
<reference evidence="4 5" key="1">
    <citation type="journal article" date="2013" name="Int. J. Syst. Evol. Microbiol.">
        <title>Aquimarina gracilis sp. nov., isolated from the gut microflora of a mussel, Mytilus coruscus, and emended description of Aquimarina spongiae.</title>
        <authorList>
            <person name="Park S.C."/>
            <person name="Choe H.N."/>
            <person name="Baik K.S."/>
            <person name="Seong C.N."/>
        </authorList>
    </citation>
    <scope>NUCLEOTIDE SEQUENCE [LARGE SCALE GENOMIC DNA]</scope>
    <source>
        <strain evidence="4 5">PSC32</strain>
    </source>
</reference>
<protein>
    <submittedName>
        <fullName evidence="4">LuxR C-terminal-related transcriptional regulator</fullName>
    </submittedName>
</protein>
<dbReference type="SUPFAM" id="SSF46894">
    <property type="entry name" value="C-terminal effector domain of the bipartite response regulators"/>
    <property type="match status" value="1"/>
</dbReference>
<dbReference type="Pfam" id="PF07494">
    <property type="entry name" value="Reg_prop"/>
    <property type="match status" value="1"/>
</dbReference>
<dbReference type="EMBL" id="JAYKLX010000003">
    <property type="protein sequence ID" value="MEB3345262.1"/>
    <property type="molecule type" value="Genomic_DNA"/>
</dbReference>
<dbReference type="InterPro" id="IPR011110">
    <property type="entry name" value="Reg_prop"/>
</dbReference>
<feature type="transmembrane region" description="Helical" evidence="2">
    <location>
        <begin position="714"/>
        <end position="733"/>
    </location>
</feature>
<dbReference type="Gene3D" id="2.130.10.10">
    <property type="entry name" value="YVTN repeat-like/Quinoprotein amine dehydrogenase"/>
    <property type="match status" value="1"/>
</dbReference>
<evidence type="ECO:0000313" key="5">
    <source>
        <dbReference type="Proteomes" id="UP001327027"/>
    </source>
</evidence>
<name>A0ABU5ZV19_9FLAO</name>
<keyword evidence="5" id="KW-1185">Reference proteome</keyword>
<comment type="caution">
    <text evidence="4">The sequence shown here is derived from an EMBL/GenBank/DDBJ whole genome shotgun (WGS) entry which is preliminary data.</text>
</comment>
<dbReference type="InterPro" id="IPR015943">
    <property type="entry name" value="WD40/YVTN_repeat-like_dom_sf"/>
</dbReference>
<evidence type="ECO:0000256" key="2">
    <source>
        <dbReference type="SAM" id="Phobius"/>
    </source>
</evidence>
<dbReference type="RefSeq" id="WP_324179292.1">
    <property type="nucleotide sequence ID" value="NZ_BAABAW010000008.1"/>
</dbReference>
<evidence type="ECO:0000259" key="3">
    <source>
        <dbReference type="SMART" id="SM00421"/>
    </source>
</evidence>
<organism evidence="4 5">
    <name type="scientific">Aquimarina gracilis</name>
    <dbReference type="NCBI Taxonomy" id="874422"/>
    <lineage>
        <taxon>Bacteria</taxon>
        <taxon>Pseudomonadati</taxon>
        <taxon>Bacteroidota</taxon>
        <taxon>Flavobacteriia</taxon>
        <taxon>Flavobacteriales</taxon>
        <taxon>Flavobacteriaceae</taxon>
        <taxon>Aquimarina</taxon>
    </lineage>
</organism>
<evidence type="ECO:0000313" key="4">
    <source>
        <dbReference type="EMBL" id="MEB3345262.1"/>
    </source>
</evidence>
<gene>
    <name evidence="4" type="ORF">U6A24_07320</name>
</gene>
<dbReference type="SUPFAM" id="SSF63829">
    <property type="entry name" value="Calcium-dependent phosphotriesterase"/>
    <property type="match status" value="1"/>
</dbReference>
<dbReference type="InterPro" id="IPR000792">
    <property type="entry name" value="Tscrpt_reg_LuxR_C"/>
</dbReference>
<dbReference type="Proteomes" id="UP001327027">
    <property type="component" value="Unassembled WGS sequence"/>
</dbReference>
<dbReference type="InterPro" id="IPR016032">
    <property type="entry name" value="Sig_transdc_resp-reg_C-effctor"/>
</dbReference>
<accession>A0ABU5ZV19</accession>
<proteinExistence type="predicted"/>
<dbReference type="SMART" id="SM00421">
    <property type="entry name" value="HTH_LUXR"/>
    <property type="match status" value="1"/>
</dbReference>
<keyword evidence="2" id="KW-0472">Membrane</keyword>
<keyword evidence="2" id="KW-1133">Transmembrane helix</keyword>
<dbReference type="Gene3D" id="2.60.40.10">
    <property type="entry name" value="Immunoglobulins"/>
    <property type="match status" value="1"/>
</dbReference>